<protein>
    <submittedName>
        <fullName evidence="6">LysR family transcriptional regulator</fullName>
    </submittedName>
</protein>
<evidence type="ECO:0000313" key="7">
    <source>
        <dbReference type="Proteomes" id="UP001529423"/>
    </source>
</evidence>
<evidence type="ECO:0000259" key="5">
    <source>
        <dbReference type="PROSITE" id="PS50931"/>
    </source>
</evidence>
<evidence type="ECO:0000256" key="4">
    <source>
        <dbReference type="ARBA" id="ARBA00023163"/>
    </source>
</evidence>
<reference evidence="6 7" key="1">
    <citation type="submission" date="2023-06" db="EMBL/GenBank/DDBJ databases">
        <title>Identification and characterization of horizontal gene transfer across gut microbiota members of farm animals based on homology search.</title>
        <authorList>
            <person name="Schwarzerova J."/>
            <person name="Nykrynova M."/>
            <person name="Jureckova K."/>
            <person name="Cejkova D."/>
            <person name="Rychlik I."/>
        </authorList>
    </citation>
    <scope>NUCLEOTIDE SEQUENCE [LARGE SCALE GENOMIC DNA]</scope>
    <source>
        <strain evidence="6 7">105_WCHN</strain>
    </source>
</reference>
<feature type="domain" description="HTH lysR-type" evidence="5">
    <location>
        <begin position="2"/>
        <end position="59"/>
    </location>
</feature>
<organism evidence="6 7">
    <name type="scientific">Limosilactobacillus panis</name>
    <dbReference type="NCBI Taxonomy" id="47493"/>
    <lineage>
        <taxon>Bacteria</taxon>
        <taxon>Bacillati</taxon>
        <taxon>Bacillota</taxon>
        <taxon>Bacilli</taxon>
        <taxon>Lactobacillales</taxon>
        <taxon>Lactobacillaceae</taxon>
        <taxon>Limosilactobacillus</taxon>
    </lineage>
</organism>
<evidence type="ECO:0000313" key="6">
    <source>
        <dbReference type="EMBL" id="MDM8334217.1"/>
    </source>
</evidence>
<dbReference type="InterPro" id="IPR036388">
    <property type="entry name" value="WH-like_DNA-bd_sf"/>
</dbReference>
<evidence type="ECO:0000256" key="3">
    <source>
        <dbReference type="ARBA" id="ARBA00023125"/>
    </source>
</evidence>
<evidence type="ECO:0000256" key="1">
    <source>
        <dbReference type="ARBA" id="ARBA00009437"/>
    </source>
</evidence>
<comment type="caution">
    <text evidence="6">The sequence shown here is derived from an EMBL/GenBank/DDBJ whole genome shotgun (WGS) entry which is preliminary data.</text>
</comment>
<gene>
    <name evidence="6" type="ORF">QUW46_06495</name>
</gene>
<dbReference type="InterPro" id="IPR036390">
    <property type="entry name" value="WH_DNA-bd_sf"/>
</dbReference>
<dbReference type="RefSeq" id="WP_289560581.1">
    <property type="nucleotide sequence ID" value="NZ_JAUDEO010000035.1"/>
</dbReference>
<dbReference type="EMBL" id="JAUDEO010000035">
    <property type="protein sequence ID" value="MDM8334217.1"/>
    <property type="molecule type" value="Genomic_DNA"/>
</dbReference>
<evidence type="ECO:0000256" key="2">
    <source>
        <dbReference type="ARBA" id="ARBA00023015"/>
    </source>
</evidence>
<keyword evidence="2" id="KW-0805">Transcription regulation</keyword>
<reference evidence="6 7" key="3">
    <citation type="submission" date="2023-06" db="EMBL/GenBank/DDBJ databases">
        <authorList>
            <person name="Zeman M."/>
            <person name="Kubasova T."/>
            <person name="Jahodarova E."/>
            <person name="Nykrynova M."/>
            <person name="Rychlik I."/>
        </authorList>
    </citation>
    <scope>NUCLEOTIDE SEQUENCE [LARGE SCALE GENOMIC DNA]</scope>
    <source>
        <strain evidence="6 7">105_WCHN</strain>
    </source>
</reference>
<comment type="similarity">
    <text evidence="1">Belongs to the LysR transcriptional regulatory family.</text>
</comment>
<sequence>MIDNYLLEYLVTFAQTGTLAKTATHLNVTQPTVTRGMQRLEAEFGIALFDRRPNRITLTAAGQLAAQQAARLLQANRELVTTVRNYDQANRVIKVACSAPGPRIVVNRLAGHFPIPLRLTPQLIAPQQLRNRLLNRQLALIISNHEFQTDQVESVFIGQEHLNVNLDQFMYLANQQSVTFKELRGISFVVLNDIGPWKAIVQEQIPDAKFLYQTDYDALKELTKYTNFPFFTTNITAQHNSEDYRMVDRVSLPITDPAATMTFYATYLKDQRTFLRPLVQALGNDWPK</sequence>
<dbReference type="SUPFAM" id="SSF53850">
    <property type="entry name" value="Periplasmic binding protein-like II"/>
    <property type="match status" value="1"/>
</dbReference>
<keyword evidence="3" id="KW-0238">DNA-binding</keyword>
<keyword evidence="4" id="KW-0804">Transcription</keyword>
<accession>A0ABT7VN90</accession>
<dbReference type="InterPro" id="IPR000847">
    <property type="entry name" value="LysR_HTH_N"/>
</dbReference>
<proteinExistence type="inferred from homology"/>
<reference evidence="7" key="2">
    <citation type="submission" date="2023-06" db="EMBL/GenBank/DDBJ databases">
        <title>Identification and characterization of horizontal gene transfer across gut microbiota members of farm animals based on homology search.</title>
        <authorList>
            <person name="Zeman M."/>
            <person name="Kubasova T."/>
            <person name="Jahodarova E."/>
            <person name="Nykrynova M."/>
            <person name="Rychlik I."/>
        </authorList>
    </citation>
    <scope>NUCLEOTIDE SEQUENCE [LARGE SCALE GENOMIC DNA]</scope>
    <source>
        <strain evidence="7">105_WCHN</strain>
    </source>
</reference>
<dbReference type="Proteomes" id="UP001529423">
    <property type="component" value="Unassembled WGS sequence"/>
</dbReference>
<dbReference type="PRINTS" id="PR00039">
    <property type="entry name" value="HTHLYSR"/>
</dbReference>
<dbReference type="SUPFAM" id="SSF46785">
    <property type="entry name" value="Winged helix' DNA-binding domain"/>
    <property type="match status" value="1"/>
</dbReference>
<keyword evidence="7" id="KW-1185">Reference proteome</keyword>
<dbReference type="PANTHER" id="PTHR30346">
    <property type="entry name" value="TRANSCRIPTIONAL DUAL REGULATOR HCAR-RELATED"/>
    <property type="match status" value="1"/>
</dbReference>
<dbReference type="Pfam" id="PF00126">
    <property type="entry name" value="HTH_1"/>
    <property type="match status" value="1"/>
</dbReference>
<dbReference type="PANTHER" id="PTHR30346:SF28">
    <property type="entry name" value="HTH-TYPE TRANSCRIPTIONAL REGULATOR CYNR"/>
    <property type="match status" value="1"/>
</dbReference>
<dbReference type="PROSITE" id="PS50931">
    <property type="entry name" value="HTH_LYSR"/>
    <property type="match status" value="1"/>
</dbReference>
<dbReference type="Gene3D" id="1.10.10.10">
    <property type="entry name" value="Winged helix-like DNA-binding domain superfamily/Winged helix DNA-binding domain"/>
    <property type="match status" value="1"/>
</dbReference>
<name>A0ABT7VN90_9LACO</name>